<dbReference type="RefSeq" id="WP_141166616.1">
    <property type="nucleotide sequence ID" value="NZ_VHLH01000013.1"/>
</dbReference>
<dbReference type="GO" id="GO:0005829">
    <property type="term" value="C:cytosol"/>
    <property type="evidence" value="ECO:0007669"/>
    <property type="project" value="TreeGrafter"/>
</dbReference>
<organism evidence="3 4">
    <name type="scientific">Pararhizobium mangrovi</name>
    <dbReference type="NCBI Taxonomy" id="2590452"/>
    <lineage>
        <taxon>Bacteria</taxon>
        <taxon>Pseudomonadati</taxon>
        <taxon>Pseudomonadota</taxon>
        <taxon>Alphaproteobacteria</taxon>
        <taxon>Hyphomicrobiales</taxon>
        <taxon>Rhizobiaceae</taxon>
        <taxon>Rhizobium/Agrobacterium group</taxon>
        <taxon>Pararhizobium</taxon>
    </lineage>
</organism>
<accession>A0A506U7F7</accession>
<feature type="domain" description="Formyl transferase C-terminal" evidence="2">
    <location>
        <begin position="203"/>
        <end position="287"/>
    </location>
</feature>
<dbReference type="InterPro" id="IPR036477">
    <property type="entry name" value="Formyl_transf_N_sf"/>
</dbReference>
<dbReference type="SUPFAM" id="SSF50486">
    <property type="entry name" value="FMT C-terminal domain-like"/>
    <property type="match status" value="1"/>
</dbReference>
<evidence type="ECO:0000259" key="2">
    <source>
        <dbReference type="Pfam" id="PF02911"/>
    </source>
</evidence>
<evidence type="ECO:0000313" key="4">
    <source>
        <dbReference type="Proteomes" id="UP000320314"/>
    </source>
</evidence>
<evidence type="ECO:0000313" key="3">
    <source>
        <dbReference type="EMBL" id="TPW29014.1"/>
    </source>
</evidence>
<dbReference type="PANTHER" id="PTHR11138:SF5">
    <property type="entry name" value="METHIONYL-TRNA FORMYLTRANSFERASE, MITOCHONDRIAL"/>
    <property type="match status" value="1"/>
</dbReference>
<keyword evidence="4" id="KW-1185">Reference proteome</keyword>
<sequence length="304" mass="32822">MRVAFVGTVEGSARALHALVGADLAPDLVITLPLSSASRHSDFFDLGPIADAGGCTLLRENNVNGSAVLDALRDLRVDLVLVIGWSQICHEAFRAIPRIGTIGFHPAPLPRMRGRAVIPWTILLGERTTAASLFWIDEGVDSGPILMQSEIPVAHDETAATLYRKQIDALARMLPDAVRSVVSGSAPRRAQDHSHATYCARRTPADSAIDWCQPADSVLRLIRAVGMPYEGAFTHSAGRRLVIHEARACETSHRFIGLPGQVQALTETGFVVRCGDGECVDVTVWQHEDPGARPRLHAKLGEAL</sequence>
<dbReference type="InterPro" id="IPR002376">
    <property type="entry name" value="Formyl_transf_N"/>
</dbReference>
<dbReference type="Proteomes" id="UP000320314">
    <property type="component" value="Unassembled WGS sequence"/>
</dbReference>
<dbReference type="PANTHER" id="PTHR11138">
    <property type="entry name" value="METHIONYL-TRNA FORMYLTRANSFERASE"/>
    <property type="match status" value="1"/>
</dbReference>
<dbReference type="Gene3D" id="3.40.50.12230">
    <property type="match status" value="1"/>
</dbReference>
<dbReference type="Pfam" id="PF00551">
    <property type="entry name" value="Formyl_trans_N"/>
    <property type="match status" value="1"/>
</dbReference>
<keyword evidence="3" id="KW-0808">Transferase</keyword>
<protein>
    <submittedName>
        <fullName evidence="3">Methionyl-tRNA formyltransferase</fullName>
    </submittedName>
</protein>
<dbReference type="Pfam" id="PF02911">
    <property type="entry name" value="Formyl_trans_C"/>
    <property type="match status" value="1"/>
</dbReference>
<proteinExistence type="predicted"/>
<dbReference type="GO" id="GO:0004479">
    <property type="term" value="F:methionyl-tRNA formyltransferase activity"/>
    <property type="evidence" value="ECO:0007669"/>
    <property type="project" value="TreeGrafter"/>
</dbReference>
<reference evidence="3 4" key="1">
    <citation type="submission" date="2019-06" db="EMBL/GenBank/DDBJ databases">
        <authorList>
            <person name="Li M."/>
        </authorList>
    </citation>
    <scope>NUCLEOTIDE SEQUENCE [LARGE SCALE GENOMIC DNA]</scope>
    <source>
        <strain evidence="3 4">BGMRC6574</strain>
    </source>
</reference>
<dbReference type="CDD" id="cd08651">
    <property type="entry name" value="FMT_core_like_4"/>
    <property type="match status" value="1"/>
</dbReference>
<dbReference type="InterPro" id="IPR005793">
    <property type="entry name" value="Formyl_trans_C"/>
</dbReference>
<dbReference type="InterPro" id="IPR011034">
    <property type="entry name" value="Formyl_transferase-like_C_sf"/>
</dbReference>
<dbReference type="OrthoDB" id="5355061at2"/>
<comment type="caution">
    <text evidence="3">The sequence shown here is derived from an EMBL/GenBank/DDBJ whole genome shotgun (WGS) entry which is preliminary data.</text>
</comment>
<gene>
    <name evidence="3" type="ORF">FJU11_08530</name>
</gene>
<feature type="domain" description="Formyl transferase N-terminal" evidence="1">
    <location>
        <begin position="58"/>
        <end position="178"/>
    </location>
</feature>
<dbReference type="EMBL" id="VHLH01000013">
    <property type="protein sequence ID" value="TPW29014.1"/>
    <property type="molecule type" value="Genomic_DNA"/>
</dbReference>
<name>A0A506U7F7_9HYPH</name>
<evidence type="ECO:0000259" key="1">
    <source>
        <dbReference type="Pfam" id="PF00551"/>
    </source>
</evidence>
<dbReference type="SUPFAM" id="SSF53328">
    <property type="entry name" value="Formyltransferase"/>
    <property type="match status" value="1"/>
</dbReference>
<dbReference type="AlphaFoldDB" id="A0A506U7F7"/>